<protein>
    <recommendedName>
        <fullName evidence="3">Glutamate synthase</fullName>
    </recommendedName>
</protein>
<dbReference type="PANTHER" id="PTHR43100">
    <property type="entry name" value="GLUTAMATE SYNTHASE [NADPH] SMALL CHAIN"/>
    <property type="match status" value="1"/>
</dbReference>
<organism evidence="1 2">
    <name type="scientific">Tegillarca granosa</name>
    <name type="common">Malaysian cockle</name>
    <name type="synonym">Anadara granosa</name>
    <dbReference type="NCBI Taxonomy" id="220873"/>
    <lineage>
        <taxon>Eukaryota</taxon>
        <taxon>Metazoa</taxon>
        <taxon>Spiralia</taxon>
        <taxon>Lophotrochozoa</taxon>
        <taxon>Mollusca</taxon>
        <taxon>Bivalvia</taxon>
        <taxon>Autobranchia</taxon>
        <taxon>Pteriomorphia</taxon>
        <taxon>Arcoida</taxon>
        <taxon>Arcoidea</taxon>
        <taxon>Arcidae</taxon>
        <taxon>Tegillarca</taxon>
    </lineage>
</organism>
<dbReference type="SUPFAM" id="SSF51971">
    <property type="entry name" value="Nucleotide-binding domain"/>
    <property type="match status" value="1"/>
</dbReference>
<dbReference type="InterPro" id="IPR036188">
    <property type="entry name" value="FAD/NAD-bd_sf"/>
</dbReference>
<dbReference type="InterPro" id="IPR051394">
    <property type="entry name" value="Glutamate_Synthase"/>
</dbReference>
<dbReference type="Gene3D" id="3.50.50.60">
    <property type="entry name" value="FAD/NAD(P)-binding domain"/>
    <property type="match status" value="1"/>
</dbReference>
<evidence type="ECO:0000313" key="1">
    <source>
        <dbReference type="EMBL" id="KAJ8315112.1"/>
    </source>
</evidence>
<dbReference type="Proteomes" id="UP001217089">
    <property type="component" value="Unassembled WGS sequence"/>
</dbReference>
<dbReference type="EMBL" id="JARBDR010000337">
    <property type="protein sequence ID" value="KAJ8315112.1"/>
    <property type="molecule type" value="Genomic_DNA"/>
</dbReference>
<comment type="caution">
    <text evidence="1">The sequence shown here is derived from an EMBL/GenBank/DDBJ whole genome shotgun (WGS) entry which is preliminary data.</text>
</comment>
<evidence type="ECO:0008006" key="3">
    <source>
        <dbReference type="Google" id="ProtNLM"/>
    </source>
</evidence>
<accession>A0ABQ9FCR7</accession>
<reference evidence="1 2" key="1">
    <citation type="submission" date="2022-12" db="EMBL/GenBank/DDBJ databases">
        <title>Chromosome-level genome of Tegillarca granosa.</title>
        <authorList>
            <person name="Kim J."/>
        </authorList>
    </citation>
    <scope>NUCLEOTIDE SEQUENCE [LARGE SCALE GENOMIC DNA]</scope>
    <source>
        <strain evidence="1">Teg-2019</strain>
        <tissue evidence="1">Adductor muscle</tissue>
    </source>
</reference>
<gene>
    <name evidence="1" type="ORF">KUTeg_007262</name>
</gene>
<proteinExistence type="predicted"/>
<evidence type="ECO:0000313" key="2">
    <source>
        <dbReference type="Proteomes" id="UP001217089"/>
    </source>
</evidence>
<keyword evidence="2" id="KW-1185">Reference proteome</keyword>
<sequence>MDFILKNVIWNRQVLYRSTYLCLHLGRNLDGIHYAMSFLETWQKKQQGNDMDYLKYYAKDKDVVIIGGGDTGCDCIATSLRQGAKSITTFEILPPPPPTRAANNPWPTWPKVFKMDYGHEEVELKFGRDPRIFNIKSTFIQEDKI</sequence>
<dbReference type="PANTHER" id="PTHR43100:SF1">
    <property type="entry name" value="GLUTAMATE SYNTHASE [NADPH] SMALL CHAIN"/>
    <property type="match status" value="1"/>
</dbReference>
<name>A0ABQ9FCR7_TEGGR</name>